<accession>A0AA88T7S1</accession>
<dbReference type="InterPro" id="IPR050113">
    <property type="entry name" value="Ub_conjugating_enzyme"/>
</dbReference>
<dbReference type="SUPFAM" id="SSF54495">
    <property type="entry name" value="UBC-like"/>
    <property type="match status" value="1"/>
</dbReference>
<dbReference type="SMART" id="SM00212">
    <property type="entry name" value="UBCc"/>
    <property type="match status" value="1"/>
</dbReference>
<dbReference type="EMBL" id="JAVHJS010000001">
    <property type="protein sequence ID" value="KAK2868172.1"/>
    <property type="molecule type" value="Genomic_DNA"/>
</dbReference>
<dbReference type="CDD" id="cd23808">
    <property type="entry name" value="UBCc_UBE2W"/>
    <property type="match status" value="1"/>
</dbReference>
<dbReference type="Gene3D" id="3.10.110.10">
    <property type="entry name" value="Ubiquitin Conjugating Enzyme"/>
    <property type="match status" value="1"/>
</dbReference>
<dbReference type="InterPro" id="IPR000608">
    <property type="entry name" value="UBC"/>
</dbReference>
<evidence type="ECO:0000313" key="2">
    <source>
        <dbReference type="EMBL" id="KAK2868172.1"/>
    </source>
</evidence>
<evidence type="ECO:0000259" key="1">
    <source>
        <dbReference type="PROSITE" id="PS50127"/>
    </source>
</evidence>
<dbReference type="Proteomes" id="UP001187315">
    <property type="component" value="Unassembled WGS sequence"/>
</dbReference>
<evidence type="ECO:0000313" key="3">
    <source>
        <dbReference type="Proteomes" id="UP001187315"/>
    </source>
</evidence>
<protein>
    <recommendedName>
        <fullName evidence="1">UBC core domain-containing protein</fullName>
    </recommendedName>
</protein>
<proteinExistence type="predicted"/>
<reference evidence="2" key="1">
    <citation type="submission" date="2023-08" db="EMBL/GenBank/DDBJ databases">
        <title>Pelteobagrus vachellii genome.</title>
        <authorList>
            <person name="Liu H."/>
        </authorList>
    </citation>
    <scope>NUCLEOTIDE SEQUENCE</scope>
    <source>
        <strain evidence="2">PRFRI_2022a</strain>
        <tissue evidence="2">Muscle</tissue>
    </source>
</reference>
<dbReference type="Pfam" id="PF00179">
    <property type="entry name" value="UQ_con"/>
    <property type="match status" value="1"/>
</dbReference>
<dbReference type="PANTHER" id="PTHR24067">
    <property type="entry name" value="UBIQUITIN-CONJUGATING ENZYME E2"/>
    <property type="match status" value="1"/>
</dbReference>
<organism evidence="2 3">
    <name type="scientific">Tachysurus vachellii</name>
    <name type="common">Darkbarbel catfish</name>
    <name type="synonym">Pelteobagrus vachellii</name>
    <dbReference type="NCBI Taxonomy" id="175792"/>
    <lineage>
        <taxon>Eukaryota</taxon>
        <taxon>Metazoa</taxon>
        <taxon>Chordata</taxon>
        <taxon>Craniata</taxon>
        <taxon>Vertebrata</taxon>
        <taxon>Euteleostomi</taxon>
        <taxon>Actinopterygii</taxon>
        <taxon>Neopterygii</taxon>
        <taxon>Teleostei</taxon>
        <taxon>Ostariophysi</taxon>
        <taxon>Siluriformes</taxon>
        <taxon>Bagridae</taxon>
        <taxon>Tachysurus</taxon>
    </lineage>
</organism>
<gene>
    <name evidence="2" type="ORF">Q7C36_000043</name>
</gene>
<dbReference type="PROSITE" id="PS50127">
    <property type="entry name" value="UBC_2"/>
    <property type="match status" value="1"/>
</dbReference>
<dbReference type="InterPro" id="IPR016135">
    <property type="entry name" value="UBQ-conjugating_enzyme/RWD"/>
</dbReference>
<comment type="caution">
    <text evidence="2">The sequence shown here is derived from an EMBL/GenBank/DDBJ whole genome shotgun (WGS) entry which is preliminary data.</text>
</comment>
<name>A0AA88T7S1_TACVA</name>
<sequence>MACMQVLGNLTAFTDDTGLLDIRRLQKEWLALQKDPPLGMTLKKRRVQNTITEWFIDLEGAPLPMYEGQKFQLLFTFSSRFPFEPPQVMFTGENIPVNPFVDSNGHIRLSSLTVREWTPALTVRSVCLVIISILCIWDGKRRPPDKSPKKTKWWWWCW</sequence>
<keyword evidence="3" id="KW-1185">Reference proteome</keyword>
<feature type="domain" description="UBC core" evidence="1">
    <location>
        <begin position="20"/>
        <end position="158"/>
    </location>
</feature>
<dbReference type="AlphaFoldDB" id="A0AA88T7S1"/>